<dbReference type="PROSITE" id="PS51892">
    <property type="entry name" value="SUBTILASE"/>
    <property type="match status" value="1"/>
</dbReference>
<feature type="active site" description="Charge relay system" evidence="5">
    <location>
        <position position="251"/>
    </location>
</feature>
<dbReference type="PROSITE" id="PS00136">
    <property type="entry name" value="SUBTILASE_ASP"/>
    <property type="match status" value="1"/>
</dbReference>
<dbReference type="InterPro" id="IPR050131">
    <property type="entry name" value="Peptidase_S8_subtilisin-like"/>
</dbReference>
<comment type="caution">
    <text evidence="9">The sequence shown here is derived from an EMBL/GenBank/DDBJ whole genome shotgun (WGS) entry which is preliminary data.</text>
</comment>
<dbReference type="PANTHER" id="PTHR43806:SF11">
    <property type="entry name" value="CEREVISIN-RELATED"/>
    <property type="match status" value="1"/>
</dbReference>
<dbReference type="InterPro" id="IPR023828">
    <property type="entry name" value="Peptidase_S8_Ser-AS"/>
</dbReference>
<evidence type="ECO:0000256" key="6">
    <source>
        <dbReference type="RuleBase" id="RU003355"/>
    </source>
</evidence>
<dbReference type="InterPro" id="IPR022398">
    <property type="entry name" value="Peptidase_S8_His-AS"/>
</dbReference>
<dbReference type="Gene3D" id="3.50.30.30">
    <property type="match status" value="1"/>
</dbReference>
<evidence type="ECO:0000256" key="2">
    <source>
        <dbReference type="ARBA" id="ARBA00022670"/>
    </source>
</evidence>
<dbReference type="InterPro" id="IPR046450">
    <property type="entry name" value="PA_dom_sf"/>
</dbReference>
<dbReference type="PROSITE" id="PS00137">
    <property type="entry name" value="SUBTILASE_HIS"/>
    <property type="match status" value="1"/>
</dbReference>
<dbReference type="EMBL" id="JASXSZ010000004">
    <property type="protein sequence ID" value="MDL9980499.1"/>
    <property type="molecule type" value="Genomic_DNA"/>
</dbReference>
<evidence type="ECO:0000256" key="7">
    <source>
        <dbReference type="SAM" id="SignalP"/>
    </source>
</evidence>
<organism evidence="9 10">
    <name type="scientific">Microbacterium candidum</name>
    <dbReference type="NCBI Taxonomy" id="3041922"/>
    <lineage>
        <taxon>Bacteria</taxon>
        <taxon>Bacillati</taxon>
        <taxon>Actinomycetota</taxon>
        <taxon>Actinomycetes</taxon>
        <taxon>Micrococcales</taxon>
        <taxon>Microbacteriaceae</taxon>
        <taxon>Microbacterium</taxon>
    </lineage>
</organism>
<comment type="similarity">
    <text evidence="1 5 6">Belongs to the peptidase S8 family.</text>
</comment>
<feature type="domain" description="Peptidase S8/S53" evidence="8">
    <location>
        <begin position="242"/>
        <end position="504"/>
    </location>
</feature>
<evidence type="ECO:0000256" key="1">
    <source>
        <dbReference type="ARBA" id="ARBA00011073"/>
    </source>
</evidence>
<feature type="active site" description="Charge relay system" evidence="5">
    <location>
        <position position="457"/>
    </location>
</feature>
<feature type="chain" id="PRO_5047020619" evidence="7">
    <location>
        <begin position="33"/>
        <end position="1271"/>
    </location>
</feature>
<evidence type="ECO:0000259" key="8">
    <source>
        <dbReference type="Pfam" id="PF00082"/>
    </source>
</evidence>
<evidence type="ECO:0000256" key="5">
    <source>
        <dbReference type="PROSITE-ProRule" id="PRU01240"/>
    </source>
</evidence>
<keyword evidence="7" id="KW-0732">Signal</keyword>
<dbReference type="PANTHER" id="PTHR43806">
    <property type="entry name" value="PEPTIDASE S8"/>
    <property type="match status" value="1"/>
</dbReference>
<protein>
    <submittedName>
        <fullName evidence="9">S8 family serine peptidase</fullName>
    </submittedName>
</protein>
<keyword evidence="3 5" id="KW-0378">Hydrolase</keyword>
<dbReference type="Pfam" id="PF00082">
    <property type="entry name" value="Peptidase_S8"/>
    <property type="match status" value="1"/>
</dbReference>
<dbReference type="InterPro" id="IPR036852">
    <property type="entry name" value="Peptidase_S8/S53_dom_sf"/>
</dbReference>
<dbReference type="InterPro" id="IPR023827">
    <property type="entry name" value="Peptidase_S8_Asp-AS"/>
</dbReference>
<evidence type="ECO:0000256" key="3">
    <source>
        <dbReference type="ARBA" id="ARBA00022801"/>
    </source>
</evidence>
<evidence type="ECO:0000313" key="10">
    <source>
        <dbReference type="Proteomes" id="UP001235064"/>
    </source>
</evidence>
<dbReference type="SUPFAM" id="SSF52743">
    <property type="entry name" value="Subtilisin-like"/>
    <property type="match status" value="1"/>
</dbReference>
<dbReference type="InterPro" id="IPR015500">
    <property type="entry name" value="Peptidase_S8_subtilisin-rel"/>
</dbReference>
<dbReference type="PRINTS" id="PR00723">
    <property type="entry name" value="SUBTILISIN"/>
</dbReference>
<name>A0ABT7N1B8_9MICO</name>
<sequence length="1271" mass="130755">MEPQNRRARRRARSVVAALSGVALGIGGIALAAPSIAATTGSSSDSQTPLVGSAEAKAATSSATVTLISGDRVRVTRTADGQPVAQLLPGDDGTVTPYETYRDGDNVYVFPSTASAALASGRIDRELFDVTGLVAAGYDDAHADAVHVIAQYDAGARTVTDGAPAPVPTGASDATALASVNSMAYVVAKSDAQSAWQQLTDGGSASGTGLSKLWLDRPVKATLADSTQQIGAPAAWQAGLDGKGSTVAVLDTGVDAGHPDLAGRIAQAKDFTGSTHGTDDLVGHGTHVASTVAGTGAASAGKERGVAPGASLLIGKVLGDSGAGYDSDIIAGMQWAVANHADVISMSLGSQLPATTCDDPIAQAVDQLSASSTSLFVIAAGNMGPRQNTVSSPGCATSALTVGAVDSKDATASFSSRGPVGVSHIVKPEIAAPGVSIFAAAAGGRGIYAYRTMSGTSMATPHVAGAAAIAKEQHPTMTGAQIKQLLTSSADPTVPGAAQEVGAGRLDVARMLSQTVTGDSTVYGGAFDYPQTKAYSAKSLTYTNSGDTDVDLRLTVQKVTGNDGKSVNTPLIRLPQHVTVPAHGTVEVPVTVQLGANIPDSSLGDITAQIVGTSGTQRVSTAFGLYTQAPAVTVSVTVIDRNGNTANGSSSVDLVNTDTSIGERRFVSGKEQKFTVRPGKYFLTSYDITPTPGSVANSRSVAQSLAYLARPELTIDKDMSIVLDARQASPLTVTTQQPTETRNTTLTFERIWQNAFVHSGSLTTSVGTNEIYAQIIGKVAKGDGSFEFGHWAHQIAPIVSSMKTSDGLALHPLSAKPGIGNLDGTGTADIVSVGAGNAADFAGVDVKGKVVVAKLALGASDSSAQTRAAAAGAKALLVWHDDPGTWIPSAGFNTIPVPTYTLPASEGTALAAALAAGPVSVTWTANGKTPYAYSLAFFSDGQLVTAQKHDVSDSSLGRIDNSYTSMAGAPADFGTSVAAQRPSTLAYAVNAFDYIGAPSARTEYFTADGTKWFRSVYSSLPFSESMNDQYRTFTPGQQLTDSWYGGGVSPTVRKDTSGTPQLIAERQGDLLGIQTTFWGDSAGHWADQGSFGDIGNMQLKRNGVQIGESYDPFGVFTVPAQDGTYELSMHTEKVGSPAKIWKRSTAVDMTWTFASHDDPNVYSQPLPILLPRLDVPEDGVKTVAAGKVTIPARFDANPGYDAGAVSAARVWTSVDGGTTWVEGTATLTSSGADLVVDHTGQTGKQVSLRVELTDAHGAKVLQTITRAYDVR</sequence>
<dbReference type="RefSeq" id="WP_286289447.1">
    <property type="nucleotide sequence ID" value="NZ_JASXSZ010000004.1"/>
</dbReference>
<dbReference type="InterPro" id="IPR000209">
    <property type="entry name" value="Peptidase_S8/S53_dom"/>
</dbReference>
<dbReference type="Gene3D" id="3.40.50.200">
    <property type="entry name" value="Peptidase S8/S53 domain"/>
    <property type="match status" value="1"/>
</dbReference>
<keyword evidence="10" id="KW-1185">Reference proteome</keyword>
<proteinExistence type="inferred from homology"/>
<keyword evidence="4 5" id="KW-0720">Serine protease</keyword>
<feature type="active site" description="Charge relay system" evidence="5">
    <location>
        <position position="284"/>
    </location>
</feature>
<keyword evidence="2 5" id="KW-0645">Protease</keyword>
<evidence type="ECO:0000313" key="9">
    <source>
        <dbReference type="EMBL" id="MDL9980499.1"/>
    </source>
</evidence>
<dbReference type="Proteomes" id="UP001235064">
    <property type="component" value="Unassembled WGS sequence"/>
</dbReference>
<reference evidence="9 10" key="1">
    <citation type="submission" date="2023-06" db="EMBL/GenBank/DDBJ databases">
        <title>Microbacterium sp. nov., isolated from a waste landfill.</title>
        <authorList>
            <person name="Wen W."/>
        </authorList>
    </citation>
    <scope>NUCLEOTIDE SEQUENCE [LARGE SCALE GENOMIC DNA]</scope>
    <source>
        <strain evidence="9 10">ASV49</strain>
    </source>
</reference>
<dbReference type="SUPFAM" id="SSF52025">
    <property type="entry name" value="PA domain"/>
    <property type="match status" value="1"/>
</dbReference>
<accession>A0ABT7N1B8</accession>
<dbReference type="PROSITE" id="PS00138">
    <property type="entry name" value="SUBTILASE_SER"/>
    <property type="match status" value="1"/>
</dbReference>
<gene>
    <name evidence="9" type="ORF">QSV35_14245</name>
</gene>
<feature type="signal peptide" evidence="7">
    <location>
        <begin position="1"/>
        <end position="32"/>
    </location>
</feature>
<evidence type="ECO:0000256" key="4">
    <source>
        <dbReference type="ARBA" id="ARBA00022825"/>
    </source>
</evidence>